<dbReference type="InterPro" id="IPR001584">
    <property type="entry name" value="Integrase_cat-core"/>
</dbReference>
<gene>
    <name evidence="2" type="ORF">AOXY_G37511</name>
</gene>
<reference evidence="2" key="1">
    <citation type="submission" date="2022-02" db="EMBL/GenBank/DDBJ databases">
        <title>Atlantic sturgeon de novo genome assembly.</title>
        <authorList>
            <person name="Stock M."/>
            <person name="Klopp C."/>
            <person name="Guiguen Y."/>
            <person name="Cabau C."/>
            <person name="Parinello H."/>
            <person name="Santidrian Yebra-Pimentel E."/>
            <person name="Kuhl H."/>
            <person name="Dirks R.P."/>
            <person name="Guessner J."/>
            <person name="Wuertz S."/>
            <person name="Du K."/>
            <person name="Schartl M."/>
        </authorList>
    </citation>
    <scope>NUCLEOTIDE SEQUENCE</scope>
    <source>
        <strain evidence="2">STURGEONOMICS-FGT-2020</strain>
        <tissue evidence="2">Whole blood</tissue>
    </source>
</reference>
<dbReference type="InterPro" id="IPR036397">
    <property type="entry name" value="RNaseH_sf"/>
</dbReference>
<evidence type="ECO:0000259" key="1">
    <source>
        <dbReference type="PROSITE" id="PS50994"/>
    </source>
</evidence>
<dbReference type="Pfam" id="PF00665">
    <property type="entry name" value="rve"/>
    <property type="match status" value="1"/>
</dbReference>
<sequence>MILIFNVKLFLKFCPECERKRPTVKAPTTYTPIQVNEPWELVGMDRIGKLSKTERGHEYICTVVDYLTKWAEAFPLQTKSAAVSDCIIKIFYRFGAPKRILTDQRREFKNEMNSILCKLLNIKRSLSAPYHPQTNGQVEKMNSTIQRFWSAYGLPIVIFNSRQ</sequence>
<dbReference type="Proteomes" id="UP001230051">
    <property type="component" value="Unassembled WGS sequence"/>
</dbReference>
<protein>
    <recommendedName>
        <fullName evidence="1">Integrase catalytic domain-containing protein</fullName>
    </recommendedName>
</protein>
<dbReference type="Gene3D" id="3.30.420.10">
    <property type="entry name" value="Ribonuclease H-like superfamily/Ribonuclease H"/>
    <property type="match status" value="1"/>
</dbReference>
<dbReference type="GO" id="GO:0015074">
    <property type="term" value="P:DNA integration"/>
    <property type="evidence" value="ECO:0007669"/>
    <property type="project" value="InterPro"/>
</dbReference>
<dbReference type="AlphaFoldDB" id="A0AAD8CE33"/>
<name>A0AAD8CE33_ACIOX</name>
<keyword evidence="3" id="KW-1185">Reference proteome</keyword>
<dbReference type="GO" id="GO:0003676">
    <property type="term" value="F:nucleic acid binding"/>
    <property type="evidence" value="ECO:0007669"/>
    <property type="project" value="InterPro"/>
</dbReference>
<dbReference type="SUPFAM" id="SSF53098">
    <property type="entry name" value="Ribonuclease H-like"/>
    <property type="match status" value="1"/>
</dbReference>
<feature type="domain" description="Integrase catalytic" evidence="1">
    <location>
        <begin position="34"/>
        <end position="163"/>
    </location>
</feature>
<dbReference type="InterPro" id="IPR050951">
    <property type="entry name" value="Retrovirus_Pol_polyprotein"/>
</dbReference>
<organism evidence="2 3">
    <name type="scientific">Acipenser oxyrinchus oxyrinchus</name>
    <dbReference type="NCBI Taxonomy" id="40147"/>
    <lineage>
        <taxon>Eukaryota</taxon>
        <taxon>Metazoa</taxon>
        <taxon>Chordata</taxon>
        <taxon>Craniata</taxon>
        <taxon>Vertebrata</taxon>
        <taxon>Euteleostomi</taxon>
        <taxon>Actinopterygii</taxon>
        <taxon>Chondrostei</taxon>
        <taxon>Acipenseriformes</taxon>
        <taxon>Acipenseridae</taxon>
        <taxon>Acipenser</taxon>
    </lineage>
</organism>
<evidence type="ECO:0000313" key="2">
    <source>
        <dbReference type="EMBL" id="KAK1139765.1"/>
    </source>
</evidence>
<comment type="caution">
    <text evidence="2">The sequence shown here is derived from an EMBL/GenBank/DDBJ whole genome shotgun (WGS) entry which is preliminary data.</text>
</comment>
<dbReference type="PROSITE" id="PS50994">
    <property type="entry name" value="INTEGRASE"/>
    <property type="match status" value="1"/>
</dbReference>
<proteinExistence type="predicted"/>
<dbReference type="InterPro" id="IPR012337">
    <property type="entry name" value="RNaseH-like_sf"/>
</dbReference>
<dbReference type="EMBL" id="JAGXEW010000421">
    <property type="protein sequence ID" value="KAK1139765.1"/>
    <property type="molecule type" value="Genomic_DNA"/>
</dbReference>
<dbReference type="PANTHER" id="PTHR37984:SF5">
    <property type="entry name" value="PROTEIN NYNRIN-LIKE"/>
    <property type="match status" value="1"/>
</dbReference>
<dbReference type="PANTHER" id="PTHR37984">
    <property type="entry name" value="PROTEIN CBG26694"/>
    <property type="match status" value="1"/>
</dbReference>
<evidence type="ECO:0000313" key="3">
    <source>
        <dbReference type="Proteomes" id="UP001230051"/>
    </source>
</evidence>
<accession>A0AAD8CE33</accession>